<dbReference type="EMBL" id="JAYGHX010000002">
    <property type="protein sequence ID" value="MEA5390688.1"/>
    <property type="molecule type" value="Genomic_DNA"/>
</dbReference>
<evidence type="ECO:0000313" key="2">
    <source>
        <dbReference type="EMBL" id="MEA5390688.1"/>
    </source>
</evidence>
<evidence type="ECO:0000259" key="1">
    <source>
        <dbReference type="Pfam" id="PF09345"/>
    </source>
</evidence>
<dbReference type="RefSeq" id="WP_323304763.1">
    <property type="nucleotide sequence ID" value="NZ_JAYGHX010000002.1"/>
</dbReference>
<sequence>MSSSAELNLSVPGSQSSPSIRADWKAGVVVMSGESYPENSFELYDQLIQWIESYLSSANQSLTLELHLNYLNTSSIRFMIDIFDLLQNAFDDGKEVLVQWMFDDRNPRSAELGSEFKEDYTFPFLILSINA</sequence>
<gene>
    <name evidence="2" type="primary">siaC</name>
    <name evidence="2" type="ORF">VB738_05365</name>
</gene>
<reference evidence="2 3" key="1">
    <citation type="submission" date="2023-12" db="EMBL/GenBank/DDBJ databases">
        <title>Baltic Sea Cyanobacteria.</title>
        <authorList>
            <person name="Delbaje E."/>
            <person name="Fewer D.P."/>
            <person name="Shishido T.K."/>
        </authorList>
    </citation>
    <scope>NUCLEOTIDE SEQUENCE [LARGE SCALE GENOMIC DNA]</scope>
    <source>
        <strain evidence="2 3">UHCC 0139</strain>
    </source>
</reference>
<dbReference type="Pfam" id="PF09345">
    <property type="entry name" value="SiaC"/>
    <property type="match status" value="1"/>
</dbReference>
<proteinExistence type="predicted"/>
<dbReference type="Proteomes" id="UP001304461">
    <property type="component" value="Unassembled WGS sequence"/>
</dbReference>
<protein>
    <submittedName>
        <fullName evidence="2">Biofilm regulation phosphoprotein SiaC</fullName>
    </submittedName>
</protein>
<comment type="caution">
    <text evidence="2">The sequence shown here is derived from an EMBL/GenBank/DDBJ whole genome shotgun (WGS) entry which is preliminary data.</text>
</comment>
<keyword evidence="3" id="KW-1185">Reference proteome</keyword>
<organism evidence="2 3">
    <name type="scientific">Cyanobium gracile UHCC 0139</name>
    <dbReference type="NCBI Taxonomy" id="3110308"/>
    <lineage>
        <taxon>Bacteria</taxon>
        <taxon>Bacillati</taxon>
        <taxon>Cyanobacteriota</taxon>
        <taxon>Cyanophyceae</taxon>
        <taxon>Synechococcales</taxon>
        <taxon>Prochlorococcaceae</taxon>
        <taxon>Cyanobium</taxon>
    </lineage>
</organism>
<dbReference type="InterPro" id="IPR018530">
    <property type="entry name" value="SiaC"/>
</dbReference>
<dbReference type="NCBIfam" id="NF038265">
    <property type="entry name" value="phos_prot_SiaC"/>
    <property type="match status" value="1"/>
</dbReference>
<evidence type="ECO:0000313" key="3">
    <source>
        <dbReference type="Proteomes" id="UP001304461"/>
    </source>
</evidence>
<accession>A0ABU5RSE5</accession>
<feature type="domain" description="SiaC family regulatory phosphoprotein" evidence="1">
    <location>
        <begin position="12"/>
        <end position="127"/>
    </location>
</feature>
<name>A0ABU5RSE5_9CYAN</name>